<name>A0AAD3XDY6_NEPGR</name>
<dbReference type="FunFam" id="1.25.40.10:FF:001175">
    <property type="entry name" value="Pentatricopeptide repeat-containing protein At1g19720"/>
    <property type="match status" value="1"/>
</dbReference>
<dbReference type="PANTHER" id="PTHR47926">
    <property type="entry name" value="PENTATRICOPEPTIDE REPEAT-CONTAINING PROTEIN"/>
    <property type="match status" value="1"/>
</dbReference>
<dbReference type="Pfam" id="PF13041">
    <property type="entry name" value="PPR_2"/>
    <property type="match status" value="2"/>
</dbReference>
<dbReference type="Gene3D" id="1.25.40.10">
    <property type="entry name" value="Tetratricopeptide repeat domain"/>
    <property type="match status" value="4"/>
</dbReference>
<evidence type="ECO:0000313" key="3">
    <source>
        <dbReference type="EMBL" id="GMH01695.1"/>
    </source>
</evidence>
<keyword evidence="4" id="KW-1185">Reference proteome</keyword>
<feature type="repeat" description="PPR" evidence="2">
    <location>
        <begin position="256"/>
        <end position="290"/>
    </location>
</feature>
<feature type="repeat" description="PPR" evidence="2">
    <location>
        <begin position="221"/>
        <end position="255"/>
    </location>
</feature>
<dbReference type="Pfam" id="PF01535">
    <property type="entry name" value="PPR"/>
    <property type="match status" value="3"/>
</dbReference>
<dbReference type="GO" id="GO:0003723">
    <property type="term" value="F:RNA binding"/>
    <property type="evidence" value="ECO:0007669"/>
    <property type="project" value="InterPro"/>
</dbReference>
<evidence type="ECO:0000256" key="2">
    <source>
        <dbReference type="PROSITE-ProRule" id="PRU00708"/>
    </source>
</evidence>
<dbReference type="FunFam" id="1.25.40.10:FF:000090">
    <property type="entry name" value="Pentatricopeptide repeat-containing protein, chloroplastic"/>
    <property type="match status" value="1"/>
</dbReference>
<keyword evidence="1" id="KW-0677">Repeat</keyword>
<evidence type="ECO:0000256" key="1">
    <source>
        <dbReference type="ARBA" id="ARBA00022737"/>
    </source>
</evidence>
<dbReference type="PROSITE" id="PS51375">
    <property type="entry name" value="PPR"/>
    <property type="match status" value="4"/>
</dbReference>
<dbReference type="InterPro" id="IPR046960">
    <property type="entry name" value="PPR_At4g14850-like_plant"/>
</dbReference>
<dbReference type="AlphaFoldDB" id="A0AAD3XDY6"/>
<proteinExistence type="predicted"/>
<organism evidence="3 4">
    <name type="scientific">Nepenthes gracilis</name>
    <name type="common">Slender pitcher plant</name>
    <dbReference type="NCBI Taxonomy" id="150966"/>
    <lineage>
        <taxon>Eukaryota</taxon>
        <taxon>Viridiplantae</taxon>
        <taxon>Streptophyta</taxon>
        <taxon>Embryophyta</taxon>
        <taxon>Tracheophyta</taxon>
        <taxon>Spermatophyta</taxon>
        <taxon>Magnoliopsida</taxon>
        <taxon>eudicotyledons</taxon>
        <taxon>Gunneridae</taxon>
        <taxon>Pentapetalae</taxon>
        <taxon>Caryophyllales</taxon>
        <taxon>Nepenthaceae</taxon>
        <taxon>Nepenthes</taxon>
    </lineage>
</organism>
<dbReference type="Pfam" id="PF20431">
    <property type="entry name" value="E_motif"/>
    <property type="match status" value="1"/>
</dbReference>
<accession>A0AAD3XDY6</accession>
<dbReference type="InterPro" id="IPR002885">
    <property type="entry name" value="PPR_rpt"/>
</dbReference>
<dbReference type="PANTHER" id="PTHR47926:SF424">
    <property type="entry name" value="PENTACOTRIPEPTIDE-REPEAT REGION OF PRORP DOMAIN-CONTAINING PROTEIN"/>
    <property type="match status" value="1"/>
</dbReference>
<gene>
    <name evidence="3" type="ORF">Nepgr_003534</name>
</gene>
<feature type="repeat" description="PPR" evidence="2">
    <location>
        <begin position="359"/>
        <end position="393"/>
    </location>
</feature>
<dbReference type="InterPro" id="IPR011990">
    <property type="entry name" value="TPR-like_helical_dom_sf"/>
</dbReference>
<dbReference type="NCBIfam" id="TIGR00756">
    <property type="entry name" value="PPR"/>
    <property type="match status" value="4"/>
</dbReference>
<dbReference type="Proteomes" id="UP001279734">
    <property type="component" value="Unassembled WGS sequence"/>
</dbReference>
<comment type="caution">
    <text evidence="3">The sequence shown here is derived from an EMBL/GenBank/DDBJ whole genome shotgun (WGS) entry which is preliminary data.</text>
</comment>
<dbReference type="InterPro" id="IPR046848">
    <property type="entry name" value="E_motif"/>
</dbReference>
<dbReference type="EMBL" id="BSYO01000003">
    <property type="protein sequence ID" value="GMH01695.1"/>
    <property type="molecule type" value="Genomic_DNA"/>
</dbReference>
<evidence type="ECO:0008006" key="5">
    <source>
        <dbReference type="Google" id="ProtNLM"/>
    </source>
</evidence>
<protein>
    <recommendedName>
        <fullName evidence="5">Pentatricopeptide repeat-containing protein</fullName>
    </recommendedName>
</protein>
<dbReference type="GO" id="GO:0009451">
    <property type="term" value="P:RNA modification"/>
    <property type="evidence" value="ECO:0007669"/>
    <property type="project" value="InterPro"/>
</dbReference>
<evidence type="ECO:0000313" key="4">
    <source>
        <dbReference type="Proteomes" id="UP001279734"/>
    </source>
</evidence>
<dbReference type="FunFam" id="1.25.40.10:FF:000436">
    <property type="entry name" value="Pentatricopeptide repeat-containing protein At5g39350 family"/>
    <property type="match status" value="1"/>
</dbReference>
<feature type="repeat" description="PPR" evidence="2">
    <location>
        <begin position="20"/>
        <end position="54"/>
    </location>
</feature>
<sequence>MAFQNINDAVKVFDEMPQRNVASLNAMISGFSQNGHYEEALLVFREVGIRKFRPNSVTIAGALSACDAVEHGGQVHCWAIKLGVERDVYVGTGIVTMYMTCAELISAIKVFGTMGYRNVVSYNAFLSGLLQNEVNGVVLNVFKNMLQSSKERPNSVTLISVLGACSNISDLQFGRQIHGFVAKSGLNFDTLVGTALVDMYCKCGHCRWAYDIFRELNGKRNLITWNSMIAGMMSNGESDTAVELFSDIEAAGLVPDSATWNTIISGSSQLGKGMDALKFFKNMQSDGICPSLKALTSLLPACSMLSSLQHGKEIHGHAIKADIIYDEFLATSLIDMYMKCGQFSWARRVFDQFDIKPVDPAFWNAMISGYGRNGDDKSAFEIFDMMREANVQPNSATFMNVLSVCSHTGKLEKGWQVLRMMTSDYGLTSTPEHFACVIDLLGRSGELDKARDLALQIREPSASVFSSLLGASGWHSNPSVGVDMAEKLVEFEPENSAPFVILSNLYAAMGRWKDVQKIRDVMDLRKVKKLHGYSLNVT</sequence>
<reference evidence="3" key="1">
    <citation type="submission" date="2023-05" db="EMBL/GenBank/DDBJ databases">
        <title>Nepenthes gracilis genome sequencing.</title>
        <authorList>
            <person name="Fukushima K."/>
        </authorList>
    </citation>
    <scope>NUCLEOTIDE SEQUENCE</scope>
    <source>
        <strain evidence="3">SING2019-196</strain>
    </source>
</reference>